<dbReference type="InterPro" id="IPR015424">
    <property type="entry name" value="PyrdxlP-dep_Trfase"/>
</dbReference>
<keyword evidence="11" id="KW-1185">Reference proteome</keyword>
<reference evidence="10 11" key="1">
    <citation type="submission" date="2020-05" db="EMBL/GenBank/DDBJ databases">
        <title>Flexivirga sp. ID2601S isolated from air conditioner.</title>
        <authorList>
            <person name="Kim D.H."/>
        </authorList>
    </citation>
    <scope>NUCLEOTIDE SEQUENCE [LARGE SCALE GENOMIC DNA]</scope>
    <source>
        <strain evidence="10 11">ID2601S</strain>
    </source>
</reference>
<dbReference type="EC" id="4.1.1.15" evidence="3 9"/>
<dbReference type="InterPro" id="IPR015421">
    <property type="entry name" value="PyrdxlP-dep_Trfase_major"/>
</dbReference>
<dbReference type="FunFam" id="3.40.640.10:FF:000017">
    <property type="entry name" value="Glutamate decarboxylase"/>
    <property type="match status" value="1"/>
</dbReference>
<dbReference type="GO" id="GO:0004351">
    <property type="term" value="F:glutamate decarboxylase activity"/>
    <property type="evidence" value="ECO:0007669"/>
    <property type="project" value="UniProtKB-EC"/>
</dbReference>
<comment type="caution">
    <text evidence="10">The sequence shown here is derived from an EMBL/GenBank/DDBJ whole genome shotgun (WGS) entry which is preliminary data.</text>
</comment>
<dbReference type="PANTHER" id="PTHR43321">
    <property type="entry name" value="GLUTAMATE DECARBOXYLASE"/>
    <property type="match status" value="1"/>
</dbReference>
<dbReference type="AlphaFoldDB" id="A0A849AK94"/>
<organism evidence="10 11">
    <name type="scientific">Flexivirga aerilata</name>
    <dbReference type="NCBI Taxonomy" id="1656889"/>
    <lineage>
        <taxon>Bacteria</taxon>
        <taxon>Bacillati</taxon>
        <taxon>Actinomycetota</taxon>
        <taxon>Actinomycetes</taxon>
        <taxon>Micrococcales</taxon>
        <taxon>Dermacoccaceae</taxon>
        <taxon>Flexivirga</taxon>
    </lineage>
</organism>
<dbReference type="GO" id="GO:0006538">
    <property type="term" value="P:L-glutamate catabolic process"/>
    <property type="evidence" value="ECO:0007669"/>
    <property type="project" value="TreeGrafter"/>
</dbReference>
<accession>A0A849AK94</accession>
<keyword evidence="4 7" id="KW-0663">Pyridoxal phosphate</keyword>
<dbReference type="RefSeq" id="WP_171156735.1">
    <property type="nucleotide sequence ID" value="NZ_JABENB010000002.1"/>
</dbReference>
<dbReference type="Gene3D" id="3.90.1150.160">
    <property type="match status" value="1"/>
</dbReference>
<evidence type="ECO:0000256" key="9">
    <source>
        <dbReference type="RuleBase" id="RU361171"/>
    </source>
</evidence>
<evidence type="ECO:0000256" key="6">
    <source>
        <dbReference type="ARBA" id="ARBA00048868"/>
    </source>
</evidence>
<dbReference type="PANTHER" id="PTHR43321:SF3">
    <property type="entry name" value="GLUTAMATE DECARBOXYLASE"/>
    <property type="match status" value="1"/>
</dbReference>
<dbReference type="InterPro" id="IPR002129">
    <property type="entry name" value="PyrdxlP-dep_de-COase"/>
</dbReference>
<evidence type="ECO:0000256" key="1">
    <source>
        <dbReference type="ARBA" id="ARBA00001933"/>
    </source>
</evidence>
<evidence type="ECO:0000256" key="7">
    <source>
        <dbReference type="PIRSR" id="PIRSR602129-50"/>
    </source>
</evidence>
<dbReference type="GO" id="GO:0030170">
    <property type="term" value="F:pyridoxal phosphate binding"/>
    <property type="evidence" value="ECO:0007669"/>
    <property type="project" value="InterPro"/>
</dbReference>
<feature type="modified residue" description="N6-(pyridoxal phosphate)lysine" evidence="7">
    <location>
        <position position="275"/>
    </location>
</feature>
<proteinExistence type="inferred from homology"/>
<keyword evidence="9" id="KW-0210">Decarboxylase</keyword>
<dbReference type="Pfam" id="PF00282">
    <property type="entry name" value="Pyridoxal_deC"/>
    <property type="match status" value="1"/>
</dbReference>
<sequence>MVRYNAERPADLEVCPIFARPELMRTVPRYRLPDDASLPDTAYQLVHDEAQLDGNARQNLATFVTTWMDERAYDLYRETADRNLIDKDEYPMAAELEHRCWRMLADLWHAPNPEHSLGTSTVGSSEAAMLGALALKKRWQAARRAAGKPTDSPNLVMSSAVQVCWEKFCNYFDVEARMVPIDDERPTLTGAQLPSYVDENTIGVVGILGVTYTGAYEPIAELASALDKLEQDTGLDVRLHVDAASGGMIAPFVDPSLEWDFRLDRVQSINTSGHKYGLVTPGVGWVVWRSADAVPEEMIFHVAYLGGDTPSLTLNFSRPASQVTVQYYQFLRLGRTGYRQVQQASLDVARWIAEQVAAMPEFELLTDRMSMPVVTWRLAKDVTGWDAFDVSNQLRTNGWQVPAYPLPDNLSDRTVQRMVIRNGLSRDLADDLVADLRRAVAYLHKHGGDGEQVHGFDHVGRVDLPDPAR</sequence>
<dbReference type="GO" id="GO:0005829">
    <property type="term" value="C:cytosol"/>
    <property type="evidence" value="ECO:0007669"/>
    <property type="project" value="TreeGrafter"/>
</dbReference>
<evidence type="ECO:0000313" key="10">
    <source>
        <dbReference type="EMBL" id="NNG40453.1"/>
    </source>
</evidence>
<dbReference type="Gene3D" id="3.40.640.10">
    <property type="entry name" value="Type I PLP-dependent aspartate aminotransferase-like (Major domain)"/>
    <property type="match status" value="1"/>
</dbReference>
<evidence type="ECO:0000313" key="11">
    <source>
        <dbReference type="Proteomes" id="UP000557772"/>
    </source>
</evidence>
<name>A0A849AK94_9MICO</name>
<dbReference type="GO" id="GO:0004058">
    <property type="term" value="F:aromatic-L-amino-acid decarboxylase activity"/>
    <property type="evidence" value="ECO:0007669"/>
    <property type="project" value="UniProtKB-ARBA"/>
</dbReference>
<evidence type="ECO:0000256" key="4">
    <source>
        <dbReference type="ARBA" id="ARBA00022898"/>
    </source>
</evidence>
<dbReference type="EMBL" id="JABENB010000002">
    <property type="protein sequence ID" value="NNG40453.1"/>
    <property type="molecule type" value="Genomic_DNA"/>
</dbReference>
<dbReference type="SUPFAM" id="SSF53383">
    <property type="entry name" value="PLP-dependent transferases"/>
    <property type="match status" value="1"/>
</dbReference>
<protein>
    <recommendedName>
        <fullName evidence="3 9">Glutamate decarboxylase</fullName>
        <ecNumber evidence="3 9">4.1.1.15</ecNumber>
    </recommendedName>
</protein>
<evidence type="ECO:0000256" key="8">
    <source>
        <dbReference type="RuleBase" id="RU000382"/>
    </source>
</evidence>
<comment type="similarity">
    <text evidence="2 8">Belongs to the group II decarboxylase family.</text>
</comment>
<comment type="cofactor">
    <cofactor evidence="1 7 8">
        <name>pyridoxal 5'-phosphate</name>
        <dbReference type="ChEBI" id="CHEBI:597326"/>
    </cofactor>
</comment>
<evidence type="ECO:0000256" key="5">
    <source>
        <dbReference type="ARBA" id="ARBA00023239"/>
    </source>
</evidence>
<evidence type="ECO:0000256" key="3">
    <source>
        <dbReference type="ARBA" id="ARBA00012421"/>
    </source>
</evidence>
<gene>
    <name evidence="10" type="ORF">HJ588_14385</name>
</gene>
<dbReference type="Gene3D" id="4.10.280.50">
    <property type="match status" value="1"/>
</dbReference>
<comment type="catalytic activity">
    <reaction evidence="6 9">
        <text>L-glutamate + H(+) = 4-aminobutanoate + CO2</text>
        <dbReference type="Rhea" id="RHEA:17785"/>
        <dbReference type="ChEBI" id="CHEBI:15378"/>
        <dbReference type="ChEBI" id="CHEBI:16526"/>
        <dbReference type="ChEBI" id="CHEBI:29985"/>
        <dbReference type="ChEBI" id="CHEBI:59888"/>
        <dbReference type="EC" id="4.1.1.15"/>
    </reaction>
</comment>
<evidence type="ECO:0000256" key="2">
    <source>
        <dbReference type="ARBA" id="ARBA00009533"/>
    </source>
</evidence>
<dbReference type="Proteomes" id="UP000557772">
    <property type="component" value="Unassembled WGS sequence"/>
</dbReference>
<dbReference type="NCBIfam" id="TIGR01788">
    <property type="entry name" value="Glu-decarb-GAD"/>
    <property type="match status" value="1"/>
</dbReference>
<dbReference type="InterPro" id="IPR010107">
    <property type="entry name" value="Glutamate_decarboxylase"/>
</dbReference>
<keyword evidence="5 8" id="KW-0456">Lyase</keyword>